<name>A0AAU9IWN8_9CILI</name>
<dbReference type="PANTHER" id="PTHR44163">
    <property type="entry name" value="U3 SMALL NUCLEOLAR RNA-ASSOCIATED PROTEIN 4 HOMOLOG"/>
    <property type="match status" value="1"/>
</dbReference>
<dbReference type="SMART" id="SM00320">
    <property type="entry name" value="WD40"/>
    <property type="match status" value="4"/>
</dbReference>
<comment type="caution">
    <text evidence="1">The sequence shown here is derived from an EMBL/GenBank/DDBJ whole genome shotgun (WGS) entry which is preliminary data.</text>
</comment>
<dbReference type="InterPro" id="IPR036322">
    <property type="entry name" value="WD40_repeat_dom_sf"/>
</dbReference>
<dbReference type="Proteomes" id="UP001162131">
    <property type="component" value="Unassembled WGS sequence"/>
</dbReference>
<dbReference type="SUPFAM" id="SSF50978">
    <property type="entry name" value="WD40 repeat-like"/>
    <property type="match status" value="2"/>
</dbReference>
<dbReference type="EMBL" id="CAJZBQ010000018">
    <property type="protein sequence ID" value="CAG9317589.1"/>
    <property type="molecule type" value="Genomic_DNA"/>
</dbReference>
<dbReference type="Gene3D" id="2.130.10.10">
    <property type="entry name" value="YVTN repeat-like/Quinoprotein amine dehydrogenase"/>
    <property type="match status" value="3"/>
</dbReference>
<organism evidence="1 2">
    <name type="scientific">Blepharisma stoltei</name>
    <dbReference type="NCBI Taxonomy" id="1481888"/>
    <lineage>
        <taxon>Eukaryota</taxon>
        <taxon>Sar</taxon>
        <taxon>Alveolata</taxon>
        <taxon>Ciliophora</taxon>
        <taxon>Postciliodesmatophora</taxon>
        <taxon>Heterotrichea</taxon>
        <taxon>Heterotrichida</taxon>
        <taxon>Blepharismidae</taxon>
        <taxon>Blepharisma</taxon>
    </lineage>
</organism>
<evidence type="ECO:0000313" key="1">
    <source>
        <dbReference type="EMBL" id="CAG9317589.1"/>
    </source>
</evidence>
<accession>A0AAU9IWN8</accession>
<proteinExistence type="predicted"/>
<protein>
    <submittedName>
        <fullName evidence="1">Uncharacterized protein</fullName>
    </submittedName>
</protein>
<keyword evidence="2" id="KW-1185">Reference proteome</keyword>
<dbReference type="GO" id="GO:0030686">
    <property type="term" value="C:90S preribosome"/>
    <property type="evidence" value="ECO:0007669"/>
    <property type="project" value="InterPro"/>
</dbReference>
<dbReference type="GO" id="GO:0000462">
    <property type="term" value="P:maturation of SSU-rRNA from tricistronic rRNA transcript (SSU-rRNA, 5.8S rRNA, LSU-rRNA)"/>
    <property type="evidence" value="ECO:0007669"/>
    <property type="project" value="InterPro"/>
</dbReference>
<gene>
    <name evidence="1" type="ORF">BSTOLATCC_MIC18833</name>
</gene>
<reference evidence="1" key="1">
    <citation type="submission" date="2021-09" db="EMBL/GenBank/DDBJ databases">
        <authorList>
            <consortium name="AG Swart"/>
            <person name="Singh M."/>
            <person name="Singh A."/>
            <person name="Seah K."/>
            <person name="Emmerich C."/>
        </authorList>
    </citation>
    <scope>NUCLEOTIDE SEQUENCE</scope>
    <source>
        <strain evidence="1">ATCC30299</strain>
    </source>
</reference>
<dbReference type="AlphaFoldDB" id="A0AAU9IWN8"/>
<dbReference type="InterPro" id="IPR015943">
    <property type="entry name" value="WD40/YVTN_repeat-like_dom_sf"/>
</dbReference>
<dbReference type="GO" id="GO:0032040">
    <property type="term" value="C:small-subunit processome"/>
    <property type="evidence" value="ECO:0007669"/>
    <property type="project" value="TreeGrafter"/>
</dbReference>
<dbReference type="PANTHER" id="PTHR44163:SF1">
    <property type="entry name" value="U3 SMALL NUCLEOLAR RNA-ASSOCIATED PROTEIN 4 HOMOLOG"/>
    <property type="match status" value="1"/>
</dbReference>
<dbReference type="GO" id="GO:0003723">
    <property type="term" value="F:RNA binding"/>
    <property type="evidence" value="ECO:0007669"/>
    <property type="project" value="TreeGrafter"/>
</dbReference>
<sequence>MEALQCRFLDHIPSEIQDFSILNDYCLVLFNDSKLHLYRTSSWTLLHTFPGTQSLSLRKVRFHDSSHFISAGTSGALILWNLYNPAPLEIIQVPGSGIWDISKANSDYALAGDDGILRLYEIEEDHFNHSFLFQRQIEEKLLSVIWYDEFIFTGTHKGNIIKFRKGKSSYEDRLATRSAVWSLCAIGKFLASGEANGHISLWDPIHGTQFQTIKSHDADILCMCELDGNLYGSGVDSKVVKISWTGHNWVVAGKIRGQSHDVRALAACNNTIISGGVTSDICVYTLDLFENEGNMMWNNKIQHVIYKKKPIRHISTLPYTSPVSICKTHQGIHILHNKSSSLDLWQIDTQAQTLSKIISLIPKSKSSITCSAISYNSQILVYSTLYSFKVIQLSLEELKAEYIKTNIKPCSELALSGDFLFTGGKSMQFVNIKTMEIIDVMEFHEDLVVKMNSKGKWCAVILASNRVLVFKEAALICELPRLEKSITAVGFGHRKRLYLVTEDNFLHGYNMKTQEPDPYTHKYGHKLPKNFLNEANKVIGIEYFPKNSLILYTHYSFTYIDLSKKPPKRADILVKNSFPEHSQTWQGVLNTHPLHSDRKQGSTIQVKDLVNFAINKRFGPILSLNIMKSEMVVTELAWENILEVKPKPIAQHRYGS</sequence>
<dbReference type="GO" id="GO:0034455">
    <property type="term" value="C:t-UTP complex"/>
    <property type="evidence" value="ECO:0007669"/>
    <property type="project" value="TreeGrafter"/>
</dbReference>
<dbReference type="InterPro" id="IPR046351">
    <property type="entry name" value="UTP4"/>
</dbReference>
<dbReference type="InterPro" id="IPR001680">
    <property type="entry name" value="WD40_rpt"/>
</dbReference>
<evidence type="ECO:0000313" key="2">
    <source>
        <dbReference type="Proteomes" id="UP001162131"/>
    </source>
</evidence>